<dbReference type="AlphaFoldDB" id="A0A316E1A2"/>
<comment type="caution">
    <text evidence="2">The sequence shown here is derived from an EMBL/GenBank/DDBJ whole genome shotgun (WGS) entry which is preliminary data.</text>
</comment>
<evidence type="ECO:0000313" key="1">
    <source>
        <dbReference type="EMBL" id="MBD1261653.1"/>
    </source>
</evidence>
<gene>
    <name evidence="1" type="ORF">HZY62_13695</name>
    <name evidence="2" type="ORF">LX92_03018</name>
</gene>
<dbReference type="OrthoDB" id="3966260at2"/>
<accession>A0A316E1A2</accession>
<evidence type="ECO:0008006" key="5">
    <source>
        <dbReference type="Google" id="ProtNLM"/>
    </source>
</evidence>
<dbReference type="RefSeq" id="WP_109652265.1">
    <property type="nucleotide sequence ID" value="NZ_JACWLN010000006.1"/>
</dbReference>
<evidence type="ECO:0000313" key="3">
    <source>
        <dbReference type="Proteomes" id="UP000245667"/>
    </source>
</evidence>
<dbReference type="EMBL" id="JACWLN010000006">
    <property type="protein sequence ID" value="MBD1261653.1"/>
    <property type="molecule type" value="Genomic_DNA"/>
</dbReference>
<dbReference type="EMBL" id="QGGQ01000007">
    <property type="protein sequence ID" value="PWK22543.1"/>
    <property type="molecule type" value="Genomic_DNA"/>
</dbReference>
<organism evidence="2 3">
    <name type="scientific">Maribacter polysiphoniae</name>
    <dbReference type="NCBI Taxonomy" id="429344"/>
    <lineage>
        <taxon>Bacteria</taxon>
        <taxon>Pseudomonadati</taxon>
        <taxon>Bacteroidota</taxon>
        <taxon>Flavobacteriia</taxon>
        <taxon>Flavobacteriales</taxon>
        <taxon>Flavobacteriaceae</taxon>
        <taxon>Maribacter</taxon>
    </lineage>
</organism>
<reference evidence="2 3" key="1">
    <citation type="submission" date="2018-05" db="EMBL/GenBank/DDBJ databases">
        <title>Genomic Encyclopedia of Archaeal and Bacterial Type Strains, Phase II (KMG-II): from individual species to whole genera.</title>
        <authorList>
            <person name="Goeker M."/>
        </authorList>
    </citation>
    <scope>NUCLEOTIDE SEQUENCE [LARGE SCALE GENOMIC DNA]</scope>
    <source>
        <strain evidence="2 3">DSM 23514</strain>
    </source>
</reference>
<sequence length="524" mass="59765">MKTNRRTFIKTSGLSAAFLGVTGFQGIKDKKIRPEDWSDYFPNPPKVYNRLDQGMFETIVPENRFGETIMVTSPSDEYVSNPGMGYQVYAYEEKGTPDVPGQTEAEAIEKLVKLPFSDVVYMRTDWRVIQQRPGRLDLPEMWEYAIKLAKENGKRISFRIQLGNPGPVCAVPQFVLDKSNGVVNISHAQLLLPHYEHPEFKKYFKELNRMLADLYDDDPAVECIDFAGYGAWGEWHAQGASSFPDLLTASETLSWMIEEQLDAWNYTPLVMAAHGGSSVRLKDVMATAMKGGCWWRRDNVGLYIKPSEVFMLNNHPAWQANIIEDGRFRDYRLGDPSKVEDIPGQHIRDHLMMKAADLKANYWALWQNADNILKYREKYKRGFEVLDRQLGYRVRPSWVWLDTSRETYSILLGIKNDGCANPPGILRIYLSDKKLSFKVGGGLDPGMPGAGEVRVCRIQLPYHLKWKAGENEQKAARNLAKLDLRLSAELEFYGKHYPVKWACAEPLNSDGSLNIHPTLGLELR</sequence>
<dbReference type="Gene3D" id="3.20.20.80">
    <property type="entry name" value="Glycosidases"/>
    <property type="match status" value="1"/>
</dbReference>
<evidence type="ECO:0000313" key="2">
    <source>
        <dbReference type="EMBL" id="PWK22543.1"/>
    </source>
</evidence>
<name>A0A316E1A2_9FLAO</name>
<dbReference type="Proteomes" id="UP000245667">
    <property type="component" value="Unassembled WGS sequence"/>
</dbReference>
<evidence type="ECO:0000313" key="4">
    <source>
        <dbReference type="Proteomes" id="UP000651837"/>
    </source>
</evidence>
<keyword evidence="4" id="KW-1185">Reference proteome</keyword>
<proteinExistence type="predicted"/>
<reference evidence="1 4" key="2">
    <citation type="submission" date="2020-07" db="EMBL/GenBank/DDBJ databases">
        <title>The draft genome sequence of Maribacter polysiphoniae KCTC 22021.</title>
        <authorList>
            <person name="Mu L."/>
        </authorList>
    </citation>
    <scope>NUCLEOTIDE SEQUENCE [LARGE SCALE GENOMIC DNA]</scope>
    <source>
        <strain evidence="1 4">KCTC 22021</strain>
    </source>
</reference>
<protein>
    <recommendedName>
        <fullName evidence="5">DUF4832 domain-containing protein</fullName>
    </recommendedName>
</protein>
<dbReference type="Proteomes" id="UP000651837">
    <property type="component" value="Unassembled WGS sequence"/>
</dbReference>